<gene>
    <name evidence="1" type="ORF">OFLC_LOCUS6527</name>
</gene>
<reference evidence="1 2" key="2">
    <citation type="submission" date="2018-11" db="EMBL/GenBank/DDBJ databases">
        <authorList>
            <consortium name="Pathogen Informatics"/>
        </authorList>
    </citation>
    <scope>NUCLEOTIDE SEQUENCE [LARGE SCALE GENOMIC DNA]</scope>
</reference>
<protein>
    <submittedName>
        <fullName evidence="3">DDE-1 domain-containing protein</fullName>
    </submittedName>
</protein>
<organism evidence="3">
    <name type="scientific">Onchocerca flexuosa</name>
    <dbReference type="NCBI Taxonomy" id="387005"/>
    <lineage>
        <taxon>Eukaryota</taxon>
        <taxon>Metazoa</taxon>
        <taxon>Ecdysozoa</taxon>
        <taxon>Nematoda</taxon>
        <taxon>Chromadorea</taxon>
        <taxon>Rhabditida</taxon>
        <taxon>Spirurina</taxon>
        <taxon>Spiruromorpha</taxon>
        <taxon>Filarioidea</taxon>
        <taxon>Onchocercidae</taxon>
        <taxon>Onchocerca</taxon>
    </lineage>
</organism>
<dbReference type="EMBL" id="UZAJ01006248">
    <property type="protein sequence ID" value="VDO46826.1"/>
    <property type="molecule type" value="Genomic_DNA"/>
</dbReference>
<proteinExistence type="predicted"/>
<evidence type="ECO:0000313" key="1">
    <source>
        <dbReference type="EMBL" id="VDO46826.1"/>
    </source>
</evidence>
<evidence type="ECO:0000313" key="2">
    <source>
        <dbReference type="Proteomes" id="UP000267606"/>
    </source>
</evidence>
<dbReference type="Proteomes" id="UP000267606">
    <property type="component" value="Unassembled WGS sequence"/>
</dbReference>
<keyword evidence="2" id="KW-1185">Reference proteome</keyword>
<dbReference type="AlphaFoldDB" id="A0A183HGB5"/>
<dbReference type="WBParaSite" id="OFLC_0000652601-mRNA-1">
    <property type="protein sequence ID" value="OFLC_0000652601-mRNA-1"/>
    <property type="gene ID" value="OFLC_0000652601"/>
</dbReference>
<sequence>MPKRLQKELIALCLQKYQCDMECFTDPEEIMIKEIIDWIRNEWSKWFEANTEKQDKGYVYRKSRKHEEELDEDDIKVRELLPDFSTFDDEQEELCEEGAFFASPSTSFIDCDSLTEILYQLMSEKYICGYDGHMALAWMMDTASSCGLVNDLVDSKIFVYNLHALNQLDVGEDKRIVDVYRKNSRSELAKCIAAMKLLIKRVNWLKEKWPEMTVLDGILQVILVINFI</sequence>
<evidence type="ECO:0000313" key="3">
    <source>
        <dbReference type="WBParaSite" id="OFLC_0000652601-mRNA-1"/>
    </source>
</evidence>
<accession>A0A183HGB5</accession>
<reference evidence="3" key="1">
    <citation type="submission" date="2016-06" db="UniProtKB">
        <authorList>
            <consortium name="WormBaseParasite"/>
        </authorList>
    </citation>
    <scope>IDENTIFICATION</scope>
</reference>
<name>A0A183HGB5_9BILA</name>
<dbReference type="STRING" id="387005.A0A183HGB5"/>